<dbReference type="Pfam" id="PF09836">
    <property type="entry name" value="DUF2063"/>
    <property type="match status" value="1"/>
</dbReference>
<dbReference type="Gene3D" id="1.10.150.690">
    <property type="entry name" value="DUF2063"/>
    <property type="match status" value="1"/>
</dbReference>
<evidence type="ECO:0000313" key="3">
    <source>
        <dbReference type="Proteomes" id="UP000451233"/>
    </source>
</evidence>
<dbReference type="AlphaFoldDB" id="A0A7K1XT01"/>
<accession>A0A7K1XT01</accession>
<dbReference type="RefSeq" id="WP_160904915.1">
    <property type="nucleotide sequence ID" value="NZ_WVHS01000001.1"/>
</dbReference>
<comment type="caution">
    <text evidence="2">The sequence shown here is derived from an EMBL/GenBank/DDBJ whole genome shotgun (WGS) entry which is preliminary data.</text>
</comment>
<dbReference type="EMBL" id="WVHS01000001">
    <property type="protein sequence ID" value="MXV13889.1"/>
    <property type="molecule type" value="Genomic_DNA"/>
</dbReference>
<proteinExistence type="predicted"/>
<name>A0A7K1XT01_9SPHI</name>
<sequence>MNDETQILQCWLGEIILAPGNLDQKLESVRARYQVHEQQVVVGSRGIPAYSRLHVYTSGYVARLKECLSADFPILKKFLGDEVFDRFVSATLMFSPSRSYSLYDLGLNFLRFLENTRPRRTDMSPEQQVLLELPLAIARVERARQEVQRAPGTEKIPLPLISAADLMFQDAGLKLVLPASVKVFQLNFTLKDMLVKLQNDQPFELPAAQTSYMAVVRADYRLYLHELEAWQFHFLTATEHHVNFYEAARDTAAKVQRPSGELLADLWIWLSIAVAQRLLIVQGL</sequence>
<protein>
    <recommendedName>
        <fullName evidence="1">Putative DNA-binding domain-containing protein</fullName>
    </recommendedName>
</protein>
<evidence type="ECO:0000259" key="1">
    <source>
        <dbReference type="Pfam" id="PF09836"/>
    </source>
</evidence>
<evidence type="ECO:0000313" key="2">
    <source>
        <dbReference type="EMBL" id="MXV13889.1"/>
    </source>
</evidence>
<dbReference type="Proteomes" id="UP000451233">
    <property type="component" value="Unassembled WGS sequence"/>
</dbReference>
<dbReference type="InterPro" id="IPR044922">
    <property type="entry name" value="DUF2063_N_sf"/>
</dbReference>
<reference evidence="2 3" key="1">
    <citation type="submission" date="2019-11" db="EMBL/GenBank/DDBJ databases">
        <title>Pedobacter sp. HMF7056 Genome sequencing and assembly.</title>
        <authorList>
            <person name="Kang H."/>
            <person name="Kim H."/>
            <person name="Joh K."/>
        </authorList>
    </citation>
    <scope>NUCLEOTIDE SEQUENCE [LARGE SCALE GENOMIC DNA]</scope>
    <source>
        <strain evidence="2 3">HMF7056</strain>
    </source>
</reference>
<gene>
    <name evidence="2" type="ORF">GS398_01120</name>
</gene>
<dbReference type="InterPro" id="IPR018640">
    <property type="entry name" value="DUF2063"/>
</dbReference>
<feature type="domain" description="Putative DNA-binding" evidence="1">
    <location>
        <begin position="38"/>
        <end position="113"/>
    </location>
</feature>
<organism evidence="2 3">
    <name type="scientific">Hufsiella ginkgonis</name>
    <dbReference type="NCBI Taxonomy" id="2695274"/>
    <lineage>
        <taxon>Bacteria</taxon>
        <taxon>Pseudomonadati</taxon>
        <taxon>Bacteroidota</taxon>
        <taxon>Sphingobacteriia</taxon>
        <taxon>Sphingobacteriales</taxon>
        <taxon>Sphingobacteriaceae</taxon>
        <taxon>Hufsiella</taxon>
    </lineage>
</organism>
<keyword evidence="3" id="KW-1185">Reference proteome</keyword>